<keyword evidence="3" id="KW-0998">Cell outer membrane</keyword>
<evidence type="ECO:0000256" key="2">
    <source>
        <dbReference type="ARBA" id="ARBA00023136"/>
    </source>
</evidence>
<evidence type="ECO:0000313" key="5">
    <source>
        <dbReference type="EMBL" id="TSJ46306.1"/>
    </source>
</evidence>
<accession>A0A556N287</accession>
<feature type="signal peptide" evidence="4">
    <location>
        <begin position="1"/>
        <end position="24"/>
    </location>
</feature>
<reference evidence="5 6" key="1">
    <citation type="submission" date="2019-07" db="EMBL/GenBank/DDBJ databases">
        <authorList>
            <person name="Huq M.A."/>
        </authorList>
    </citation>
    <scope>NUCLEOTIDE SEQUENCE [LARGE SCALE GENOMIC DNA]</scope>
    <source>
        <strain evidence="5 6">MAH-3</strain>
    </source>
</reference>
<evidence type="ECO:0000313" key="6">
    <source>
        <dbReference type="Proteomes" id="UP000316008"/>
    </source>
</evidence>
<dbReference type="EMBL" id="VLPL01000002">
    <property type="protein sequence ID" value="TSJ46306.1"/>
    <property type="molecule type" value="Genomic_DNA"/>
</dbReference>
<dbReference type="AlphaFoldDB" id="A0A556N287"/>
<evidence type="ECO:0000256" key="4">
    <source>
        <dbReference type="SAM" id="SignalP"/>
    </source>
</evidence>
<dbReference type="Proteomes" id="UP000316008">
    <property type="component" value="Unassembled WGS sequence"/>
</dbReference>
<keyword evidence="6" id="KW-1185">Reference proteome</keyword>
<dbReference type="Gene3D" id="2.40.170.20">
    <property type="entry name" value="TonB-dependent receptor, beta-barrel domain"/>
    <property type="match status" value="1"/>
</dbReference>
<sequence length="575" mass="65194">MMRSTHILMLVSAVLIGSFSNVFGQGGTDVIINATGTRTVENASRLNSQPKVLDTVFPIPSTSYPLLSINYEPTFEIPKIEPAKVNLQQKLPQLYNGYARIGIGSLLMPLAEVYYNNGRSRKMNYGGSIQHLSSFGKMRNVAPANFDRTTARGFVGVNEKKYSWDAESYYRNQGLHFYGFPNEDANKDSISQRFNTFGLKGAFHSHKKDSLGLNWKIGLEYRHFNDKKPKADSLSDWNARENFFAIRTGAEYKWGTEIFAADLDIFHNSYKYGVLNDTMPGFLNYGLENKNTIISLKPSISTYSKNRKLKAKIGIDLTASLGPKNKVYLYPIAEVKYSLFNDILIPYVGVTGGLTQQSLKRITDENEFSLSNVSLQNEHKAADGYVGIKGTLSKRIGFNVFASFSHVKGKALFVTDTLYSGRNRFNVIYDTMNITKLEGSIYYQLKEKVKIDVIGRYYSYNARNNIFAWNLPQFQIVLRGTYNLYDKFILTVDANLEGGRRAKVFAPGKDVLEENNQYGMKLGFLADANIGLEYRYNKRVSGFIHLNNVAAQRYKRWYNYPVQGFQAMVGVTIRF</sequence>
<dbReference type="OrthoDB" id="1264254at2"/>
<comment type="subcellular location">
    <subcellularLocation>
        <location evidence="1">Cell outer membrane</location>
    </subcellularLocation>
</comment>
<gene>
    <name evidence="5" type="ORF">FO442_03885</name>
</gene>
<evidence type="ECO:0000256" key="1">
    <source>
        <dbReference type="ARBA" id="ARBA00004442"/>
    </source>
</evidence>
<organism evidence="5 6">
    <name type="scientific">Fluviicola chungangensis</name>
    <dbReference type="NCBI Taxonomy" id="2597671"/>
    <lineage>
        <taxon>Bacteria</taxon>
        <taxon>Pseudomonadati</taxon>
        <taxon>Bacteroidota</taxon>
        <taxon>Flavobacteriia</taxon>
        <taxon>Flavobacteriales</taxon>
        <taxon>Crocinitomicaceae</taxon>
        <taxon>Fluviicola</taxon>
    </lineage>
</organism>
<dbReference type="SUPFAM" id="SSF56935">
    <property type="entry name" value="Porins"/>
    <property type="match status" value="1"/>
</dbReference>
<dbReference type="InterPro" id="IPR036942">
    <property type="entry name" value="Beta-barrel_TonB_sf"/>
</dbReference>
<comment type="caution">
    <text evidence="5">The sequence shown here is derived from an EMBL/GenBank/DDBJ whole genome shotgun (WGS) entry which is preliminary data.</text>
</comment>
<dbReference type="GO" id="GO:0009279">
    <property type="term" value="C:cell outer membrane"/>
    <property type="evidence" value="ECO:0007669"/>
    <property type="project" value="UniProtKB-SubCell"/>
</dbReference>
<protein>
    <recommendedName>
        <fullName evidence="7">TonB-dependent receptor</fullName>
    </recommendedName>
</protein>
<keyword evidence="2" id="KW-0472">Membrane</keyword>
<evidence type="ECO:0008006" key="7">
    <source>
        <dbReference type="Google" id="ProtNLM"/>
    </source>
</evidence>
<proteinExistence type="predicted"/>
<keyword evidence="4" id="KW-0732">Signal</keyword>
<name>A0A556N287_9FLAO</name>
<dbReference type="RefSeq" id="WP_144331843.1">
    <property type="nucleotide sequence ID" value="NZ_VLPL01000002.1"/>
</dbReference>
<feature type="chain" id="PRO_5022165959" description="TonB-dependent receptor" evidence="4">
    <location>
        <begin position="25"/>
        <end position="575"/>
    </location>
</feature>
<evidence type="ECO:0000256" key="3">
    <source>
        <dbReference type="ARBA" id="ARBA00023237"/>
    </source>
</evidence>